<reference evidence="1 2" key="2">
    <citation type="submission" date="2009-02" db="EMBL/GenBank/DDBJ databases">
        <title>Draft genome sequence of Clostridium asparagiforme (DSM 15981).</title>
        <authorList>
            <person name="Sudarsanam P."/>
            <person name="Ley R."/>
            <person name="Guruge J."/>
            <person name="Turnbaugh P.J."/>
            <person name="Mahowald M."/>
            <person name="Liep D."/>
            <person name="Gordon J."/>
        </authorList>
    </citation>
    <scope>NUCLEOTIDE SEQUENCE [LARGE SCALE GENOMIC DNA]</scope>
    <source>
        <strain evidence="1 2">DSM 15981</strain>
    </source>
</reference>
<comment type="caution">
    <text evidence="1">The sequence shown here is derived from an EMBL/GenBank/DDBJ whole genome shotgun (WGS) entry which is preliminary data.</text>
</comment>
<dbReference type="Proteomes" id="UP000004756">
    <property type="component" value="Unassembled WGS sequence"/>
</dbReference>
<evidence type="ECO:0000313" key="1">
    <source>
        <dbReference type="EMBL" id="EEG52977.1"/>
    </source>
</evidence>
<name>C0D6T0_9FIRM</name>
<accession>C0D6T0</accession>
<reference evidence="1 2" key="1">
    <citation type="submission" date="2009-01" db="EMBL/GenBank/DDBJ databases">
        <authorList>
            <person name="Fulton L."/>
            <person name="Clifton S."/>
            <person name="Fulton B."/>
            <person name="Xu J."/>
            <person name="Minx P."/>
            <person name="Pepin K.H."/>
            <person name="Johnson M."/>
            <person name="Bhonagiri V."/>
            <person name="Nash W.E."/>
            <person name="Mardis E.R."/>
            <person name="Wilson R.K."/>
        </authorList>
    </citation>
    <scope>NUCLEOTIDE SEQUENCE [LARGE SCALE GENOMIC DNA]</scope>
    <source>
        <strain evidence="1 2">DSM 15981</strain>
    </source>
</reference>
<organism evidence="1 2">
    <name type="scientific">[Clostridium] asparagiforme DSM 15981</name>
    <dbReference type="NCBI Taxonomy" id="518636"/>
    <lineage>
        <taxon>Bacteria</taxon>
        <taxon>Bacillati</taxon>
        <taxon>Bacillota</taxon>
        <taxon>Clostridia</taxon>
        <taxon>Lachnospirales</taxon>
        <taxon>Lachnospiraceae</taxon>
        <taxon>Enterocloster</taxon>
    </lineage>
</organism>
<proteinExistence type="predicted"/>
<sequence length="42" mass="4898">MIKPTIQAMVINTTTIRPNRASLLFMNLRTLRLNMEEASFLF</sequence>
<evidence type="ECO:0000313" key="2">
    <source>
        <dbReference type="Proteomes" id="UP000004756"/>
    </source>
</evidence>
<keyword evidence="2" id="KW-1185">Reference proteome</keyword>
<dbReference type="HOGENOM" id="CLU_3249310_0_0_9"/>
<gene>
    <name evidence="1" type="ORF">CLOSTASPAR_04977</name>
</gene>
<protein>
    <submittedName>
        <fullName evidence="1">Uncharacterized protein</fullName>
    </submittedName>
</protein>
<dbReference type="EMBL" id="ACCJ01000410">
    <property type="protein sequence ID" value="EEG52977.1"/>
    <property type="molecule type" value="Genomic_DNA"/>
</dbReference>
<dbReference type="AlphaFoldDB" id="C0D6T0"/>